<keyword evidence="2" id="KW-1185">Reference proteome</keyword>
<evidence type="ECO:0000313" key="1">
    <source>
        <dbReference type="EMBL" id="RTE10867.1"/>
    </source>
</evidence>
<gene>
    <name evidence="1" type="ORF">EJQ19_06290</name>
</gene>
<dbReference type="InterPro" id="IPR027304">
    <property type="entry name" value="Trigger_fact/SurA_dom_sf"/>
</dbReference>
<name>A0A430JIH9_9BACL</name>
<dbReference type="SUPFAM" id="SSF109998">
    <property type="entry name" value="Triger factor/SurA peptide-binding domain-like"/>
    <property type="match status" value="1"/>
</dbReference>
<proteinExistence type="predicted"/>
<dbReference type="OrthoDB" id="4229635at2"/>
<sequence>MKGKQRVKKRLASWLIASVLLMGGAVSVAVLTGFQDDSLGRINDSSVDRREFALLLAQQRSQTVQYFKQHYKAAVNETFWETSFDGVTPADYAKQAALDQLIKYRVEQQLARSHGLDVSSDYGEFLQRLRKENEQRKSALRTGSPIYGPAQYSEWSYYDYLHSNLIIKLKEKLQEGGEVATEEALYKIYEEQKDNRYRMPEEATVNVMSFPLGDGNRAVNALSMLTGGASFAQVRSELSPFVMNRRADGEAIRLGGAGTEDHAEAEELLLKTALQLEEGKAARVDLANRASVLQLISKTDHQYLPFEQVKETIRHEWNDQGFERHIELLKKQAKVELNQRNLQRINAAE</sequence>
<dbReference type="InterPro" id="IPR050245">
    <property type="entry name" value="PrsA_foldase"/>
</dbReference>
<accession>A0A430JIH9</accession>
<dbReference type="EMBL" id="RXHU01000015">
    <property type="protein sequence ID" value="RTE10867.1"/>
    <property type="molecule type" value="Genomic_DNA"/>
</dbReference>
<dbReference type="PANTHER" id="PTHR47245:SF2">
    <property type="entry name" value="PEPTIDYL-PROLYL CIS-TRANS ISOMERASE HP_0175-RELATED"/>
    <property type="match status" value="1"/>
</dbReference>
<comment type="caution">
    <text evidence="1">The sequence shown here is derived from an EMBL/GenBank/DDBJ whole genome shotgun (WGS) entry which is preliminary data.</text>
</comment>
<reference evidence="1 2" key="1">
    <citation type="submission" date="2018-12" db="EMBL/GenBank/DDBJ databases">
        <title>Bacillus ochoae sp. nov., Paenibacillus whitsoniae sp. nov., Paenibacillus spiritus sp. nov. Isolated from the Mars Exploration Rover during spacecraft assembly.</title>
        <authorList>
            <person name="Seuylemezian A."/>
            <person name="Vaishampayan P."/>
        </authorList>
    </citation>
    <scope>NUCLEOTIDE SEQUENCE [LARGE SCALE GENOMIC DNA]</scope>
    <source>
        <strain evidence="1 2">MER 54</strain>
    </source>
</reference>
<dbReference type="RefSeq" id="WP_126140330.1">
    <property type="nucleotide sequence ID" value="NZ_RXHU01000015.1"/>
</dbReference>
<dbReference type="PANTHER" id="PTHR47245">
    <property type="entry name" value="PEPTIDYLPROLYL ISOMERASE"/>
    <property type="match status" value="1"/>
</dbReference>
<evidence type="ECO:0008006" key="3">
    <source>
        <dbReference type="Google" id="ProtNLM"/>
    </source>
</evidence>
<evidence type="ECO:0000313" key="2">
    <source>
        <dbReference type="Proteomes" id="UP000276128"/>
    </source>
</evidence>
<dbReference type="AlphaFoldDB" id="A0A430JIH9"/>
<dbReference type="Proteomes" id="UP000276128">
    <property type="component" value="Unassembled WGS sequence"/>
</dbReference>
<protein>
    <recommendedName>
        <fullName evidence="3">Peptidyl-prolyl cis-trans isomerase</fullName>
    </recommendedName>
</protein>
<organism evidence="1 2">
    <name type="scientific">Paenibacillus whitsoniae</name>
    <dbReference type="NCBI Taxonomy" id="2496558"/>
    <lineage>
        <taxon>Bacteria</taxon>
        <taxon>Bacillati</taxon>
        <taxon>Bacillota</taxon>
        <taxon>Bacilli</taxon>
        <taxon>Bacillales</taxon>
        <taxon>Paenibacillaceae</taxon>
        <taxon>Paenibacillus</taxon>
    </lineage>
</organism>